<evidence type="ECO:0000313" key="4">
    <source>
        <dbReference type="EMBL" id="GII93725.1"/>
    </source>
</evidence>
<accession>A0A919RJ23</accession>
<evidence type="ECO:0000313" key="5">
    <source>
        <dbReference type="Proteomes" id="UP000606172"/>
    </source>
</evidence>
<evidence type="ECO:0000256" key="1">
    <source>
        <dbReference type="SAM" id="MobiDB-lite"/>
    </source>
</evidence>
<proteinExistence type="predicted"/>
<feature type="transmembrane region" description="Helical" evidence="2">
    <location>
        <begin position="331"/>
        <end position="349"/>
    </location>
</feature>
<feature type="transmembrane region" description="Helical" evidence="2">
    <location>
        <begin position="232"/>
        <end position="252"/>
    </location>
</feature>
<sequence>MSAENSSTACSQPASSQPAEVTVPARQPSPAARAGGGLRARWAELAVRLDAETPPERDRAADALRALAIGGVVLGHWLVTGWVTTESGRLATSSPLAFQPALAPLSWVLQTLAVFFFVGGYAAARSLSGRAPGAGGAWVTARLRRLLGPVVPLLACWAVLILVLWGLGMHPRSIRAVAMPALGPLWFLAVFTAVTALTRPLMRLNPAATAGAMVAVVVVVDVVRLTPGGPAGLGWVNVAAAWLVPYTLGIAWARGGLGGRWTAWGLLLGGAAGMAVLLAGFGYPASMVGVTGARASNLSPPTLAAVCFGLAQVGLALLVRGPLARAMRRPGVWAVVALVNLAAMTLFLWHQTVLSAAVLAAAPFTVVPGLLGPPADAGWIALRVVWGLAFGLVLAAGVGPVLMRRLKRF</sequence>
<evidence type="ECO:0000259" key="3">
    <source>
        <dbReference type="Pfam" id="PF01757"/>
    </source>
</evidence>
<feature type="transmembrane region" description="Helical" evidence="2">
    <location>
        <begin position="66"/>
        <end position="85"/>
    </location>
</feature>
<feature type="region of interest" description="Disordered" evidence="1">
    <location>
        <begin position="1"/>
        <end position="36"/>
    </location>
</feature>
<keyword evidence="4" id="KW-0012">Acyltransferase</keyword>
<feature type="transmembrane region" description="Helical" evidence="2">
    <location>
        <begin position="177"/>
        <end position="197"/>
    </location>
</feature>
<dbReference type="InterPro" id="IPR002656">
    <property type="entry name" value="Acyl_transf_3_dom"/>
</dbReference>
<feature type="transmembrane region" description="Helical" evidence="2">
    <location>
        <begin position="303"/>
        <end position="319"/>
    </location>
</feature>
<feature type="transmembrane region" description="Helical" evidence="2">
    <location>
        <begin position="145"/>
        <end position="165"/>
    </location>
</feature>
<dbReference type="RefSeq" id="WP_204027344.1">
    <property type="nucleotide sequence ID" value="NZ_BOOW01000026.1"/>
</dbReference>
<feature type="transmembrane region" description="Helical" evidence="2">
    <location>
        <begin position="204"/>
        <end position="226"/>
    </location>
</feature>
<name>A0A919RJ23_9ACTN</name>
<feature type="transmembrane region" description="Helical" evidence="2">
    <location>
        <begin position="380"/>
        <end position="403"/>
    </location>
</feature>
<protein>
    <submittedName>
        <fullName evidence="4">Acyltransferase</fullName>
    </submittedName>
</protein>
<dbReference type="GO" id="GO:0016747">
    <property type="term" value="F:acyltransferase activity, transferring groups other than amino-acyl groups"/>
    <property type="evidence" value="ECO:0007669"/>
    <property type="project" value="InterPro"/>
</dbReference>
<keyword evidence="5" id="KW-1185">Reference proteome</keyword>
<feature type="transmembrane region" description="Helical" evidence="2">
    <location>
        <begin position="105"/>
        <end position="124"/>
    </location>
</feature>
<feature type="domain" description="Acyltransferase 3" evidence="3">
    <location>
        <begin position="60"/>
        <end position="364"/>
    </location>
</feature>
<feature type="transmembrane region" description="Helical" evidence="2">
    <location>
        <begin position="264"/>
        <end position="283"/>
    </location>
</feature>
<dbReference type="Pfam" id="PF01757">
    <property type="entry name" value="Acyl_transf_3"/>
    <property type="match status" value="1"/>
</dbReference>
<dbReference type="EMBL" id="BOOW01000026">
    <property type="protein sequence ID" value="GII93725.1"/>
    <property type="molecule type" value="Genomic_DNA"/>
</dbReference>
<organism evidence="4 5">
    <name type="scientific">Sinosporangium siamense</name>
    <dbReference type="NCBI Taxonomy" id="1367973"/>
    <lineage>
        <taxon>Bacteria</taxon>
        <taxon>Bacillati</taxon>
        <taxon>Actinomycetota</taxon>
        <taxon>Actinomycetes</taxon>
        <taxon>Streptosporangiales</taxon>
        <taxon>Streptosporangiaceae</taxon>
        <taxon>Sinosporangium</taxon>
    </lineage>
</organism>
<dbReference type="Proteomes" id="UP000606172">
    <property type="component" value="Unassembled WGS sequence"/>
</dbReference>
<keyword evidence="2" id="KW-1133">Transmembrane helix</keyword>
<keyword evidence="2" id="KW-0472">Membrane</keyword>
<reference evidence="4" key="1">
    <citation type="submission" date="2021-01" db="EMBL/GenBank/DDBJ databases">
        <title>Whole genome shotgun sequence of Sinosporangium siamense NBRC 109515.</title>
        <authorList>
            <person name="Komaki H."/>
            <person name="Tamura T."/>
        </authorList>
    </citation>
    <scope>NUCLEOTIDE SEQUENCE</scope>
    <source>
        <strain evidence="4">NBRC 109515</strain>
    </source>
</reference>
<gene>
    <name evidence="4" type="ORF">Ssi02_39560</name>
</gene>
<evidence type="ECO:0000256" key="2">
    <source>
        <dbReference type="SAM" id="Phobius"/>
    </source>
</evidence>
<keyword evidence="2" id="KW-0812">Transmembrane</keyword>
<dbReference type="AlphaFoldDB" id="A0A919RJ23"/>
<comment type="caution">
    <text evidence="4">The sequence shown here is derived from an EMBL/GenBank/DDBJ whole genome shotgun (WGS) entry which is preliminary data.</text>
</comment>
<feature type="compositionally biased region" description="Polar residues" evidence="1">
    <location>
        <begin position="1"/>
        <end position="19"/>
    </location>
</feature>
<keyword evidence="4" id="KW-0808">Transferase</keyword>